<dbReference type="PANTHER" id="PTHR35461:SF1">
    <property type="entry name" value="LOW PROTEIN: ATP-DEPENDENT RNA HELICASE-LIKE PROTEIN"/>
    <property type="match status" value="1"/>
</dbReference>
<protein>
    <recommendedName>
        <fullName evidence="3">OVATE domain-containing protein</fullName>
    </recommendedName>
</protein>
<comment type="caution">
    <text evidence="2">The sequence shown here is derived from an EMBL/GenBank/DDBJ whole genome shotgun (WGS) entry which is preliminary data.</text>
</comment>
<dbReference type="AlphaFoldDB" id="A0AAW2PFM3"/>
<evidence type="ECO:0000256" key="1">
    <source>
        <dbReference type="SAM" id="MobiDB-lite"/>
    </source>
</evidence>
<feature type="region of interest" description="Disordered" evidence="1">
    <location>
        <begin position="80"/>
        <end position="103"/>
    </location>
</feature>
<organism evidence="2">
    <name type="scientific">Sesamum radiatum</name>
    <name type="common">Black benniseed</name>
    <dbReference type="NCBI Taxonomy" id="300843"/>
    <lineage>
        <taxon>Eukaryota</taxon>
        <taxon>Viridiplantae</taxon>
        <taxon>Streptophyta</taxon>
        <taxon>Embryophyta</taxon>
        <taxon>Tracheophyta</taxon>
        <taxon>Spermatophyta</taxon>
        <taxon>Magnoliopsida</taxon>
        <taxon>eudicotyledons</taxon>
        <taxon>Gunneridae</taxon>
        <taxon>Pentapetalae</taxon>
        <taxon>asterids</taxon>
        <taxon>lamiids</taxon>
        <taxon>Lamiales</taxon>
        <taxon>Pedaliaceae</taxon>
        <taxon>Sesamum</taxon>
    </lineage>
</organism>
<name>A0AAW2PFM3_SESRA</name>
<proteinExistence type="predicted"/>
<accession>A0AAW2PFM3</accession>
<feature type="compositionally biased region" description="Basic and acidic residues" evidence="1">
    <location>
        <begin position="89"/>
        <end position="102"/>
    </location>
</feature>
<sequence>MSSKASRTKRSPQMLIKETIYRTKKFFHRALTNLKSFLLERYQKLPKTPCSNPINSTMKSKLHGVDNFCRSLSQQWDNSTETVKKKDRHLSPEEQAKGDEQCSKSFKNAGDFSELEHLKENKKVSKISSGRKQEESSLLAAVALAQKMKELEMMDVNDMDHVMDVEEVLHLYSRLTCPAYLEIVDKFFMDMYSEFNVPQASRSSSMRKLGSAASVHSSMRSLGPLKL</sequence>
<dbReference type="PANTHER" id="PTHR35461">
    <property type="entry name" value="BNAANNG14610D PROTEIN"/>
    <property type="match status" value="1"/>
</dbReference>
<evidence type="ECO:0000313" key="2">
    <source>
        <dbReference type="EMBL" id="KAL0354682.1"/>
    </source>
</evidence>
<gene>
    <name evidence="2" type="ORF">Sradi_3915100</name>
</gene>
<evidence type="ECO:0008006" key="3">
    <source>
        <dbReference type="Google" id="ProtNLM"/>
    </source>
</evidence>
<dbReference type="EMBL" id="JACGWJ010000017">
    <property type="protein sequence ID" value="KAL0354682.1"/>
    <property type="molecule type" value="Genomic_DNA"/>
</dbReference>
<reference evidence="2" key="1">
    <citation type="submission" date="2020-06" db="EMBL/GenBank/DDBJ databases">
        <authorList>
            <person name="Li T."/>
            <person name="Hu X."/>
            <person name="Zhang T."/>
            <person name="Song X."/>
            <person name="Zhang H."/>
            <person name="Dai N."/>
            <person name="Sheng W."/>
            <person name="Hou X."/>
            <person name="Wei L."/>
        </authorList>
    </citation>
    <scope>NUCLEOTIDE SEQUENCE</scope>
    <source>
        <strain evidence="2">G02</strain>
        <tissue evidence="2">Leaf</tissue>
    </source>
</reference>
<reference evidence="2" key="2">
    <citation type="journal article" date="2024" name="Plant">
        <title>Genomic evolution and insights into agronomic trait innovations of Sesamum species.</title>
        <authorList>
            <person name="Miao H."/>
            <person name="Wang L."/>
            <person name="Qu L."/>
            <person name="Liu H."/>
            <person name="Sun Y."/>
            <person name="Le M."/>
            <person name="Wang Q."/>
            <person name="Wei S."/>
            <person name="Zheng Y."/>
            <person name="Lin W."/>
            <person name="Duan Y."/>
            <person name="Cao H."/>
            <person name="Xiong S."/>
            <person name="Wang X."/>
            <person name="Wei L."/>
            <person name="Li C."/>
            <person name="Ma Q."/>
            <person name="Ju M."/>
            <person name="Zhao R."/>
            <person name="Li G."/>
            <person name="Mu C."/>
            <person name="Tian Q."/>
            <person name="Mei H."/>
            <person name="Zhang T."/>
            <person name="Gao T."/>
            <person name="Zhang H."/>
        </authorList>
    </citation>
    <scope>NUCLEOTIDE SEQUENCE</scope>
    <source>
        <strain evidence="2">G02</strain>
    </source>
</reference>